<evidence type="ECO:0000256" key="2">
    <source>
        <dbReference type="SAM" id="MobiDB-lite"/>
    </source>
</evidence>
<dbReference type="Pfam" id="PF04195">
    <property type="entry name" value="Transposase_28"/>
    <property type="match status" value="1"/>
</dbReference>
<feature type="coiled-coil region" evidence="1">
    <location>
        <begin position="337"/>
        <end position="371"/>
    </location>
</feature>
<name>A0A7J0DXL8_9ERIC</name>
<feature type="domain" description="Transposase (putative) gypsy type" evidence="3">
    <location>
        <begin position="75"/>
        <end position="140"/>
    </location>
</feature>
<evidence type="ECO:0000256" key="1">
    <source>
        <dbReference type="SAM" id="Coils"/>
    </source>
</evidence>
<feature type="compositionally biased region" description="Acidic residues" evidence="2">
    <location>
        <begin position="416"/>
        <end position="427"/>
    </location>
</feature>
<gene>
    <name evidence="4" type="ORF">Acr_00g0086540</name>
</gene>
<protein>
    <recommendedName>
        <fullName evidence="3">Transposase (putative) gypsy type domain-containing protein</fullName>
    </recommendedName>
</protein>
<evidence type="ECO:0000313" key="4">
    <source>
        <dbReference type="EMBL" id="GFS43722.1"/>
    </source>
</evidence>
<dbReference type="Proteomes" id="UP000585474">
    <property type="component" value="Unassembled WGS sequence"/>
</dbReference>
<feature type="compositionally biased region" description="Basic and acidic residues" evidence="2">
    <location>
        <begin position="397"/>
        <end position="415"/>
    </location>
</feature>
<dbReference type="InterPro" id="IPR007321">
    <property type="entry name" value="Transposase_28"/>
</dbReference>
<feature type="region of interest" description="Disordered" evidence="2">
    <location>
        <begin position="397"/>
        <end position="427"/>
    </location>
</feature>
<evidence type="ECO:0000259" key="3">
    <source>
        <dbReference type="Pfam" id="PF04195"/>
    </source>
</evidence>
<keyword evidence="1" id="KW-0175">Coiled coil</keyword>
<dbReference type="OrthoDB" id="1301859at2759"/>
<dbReference type="EMBL" id="BJWL01000429">
    <property type="protein sequence ID" value="GFS43722.1"/>
    <property type="molecule type" value="Genomic_DNA"/>
</dbReference>
<organism evidence="4 5">
    <name type="scientific">Actinidia rufa</name>
    <dbReference type="NCBI Taxonomy" id="165716"/>
    <lineage>
        <taxon>Eukaryota</taxon>
        <taxon>Viridiplantae</taxon>
        <taxon>Streptophyta</taxon>
        <taxon>Embryophyta</taxon>
        <taxon>Tracheophyta</taxon>
        <taxon>Spermatophyta</taxon>
        <taxon>Magnoliopsida</taxon>
        <taxon>eudicotyledons</taxon>
        <taxon>Gunneridae</taxon>
        <taxon>Pentapetalae</taxon>
        <taxon>asterids</taxon>
        <taxon>Ericales</taxon>
        <taxon>Actinidiaceae</taxon>
        <taxon>Actinidia</taxon>
    </lineage>
</organism>
<comment type="caution">
    <text evidence="4">The sequence shown here is derived from an EMBL/GenBank/DDBJ whole genome shotgun (WGS) entry which is preliminary data.</text>
</comment>
<accession>A0A7J0DXL8</accession>
<dbReference type="AlphaFoldDB" id="A0A7J0DXL8"/>
<evidence type="ECO:0000313" key="5">
    <source>
        <dbReference type="Proteomes" id="UP000585474"/>
    </source>
</evidence>
<sequence>MADEVNQRSLPPEESYPWERLLEIEVPSSPTTKLNIMTQGDLNHLWETYSFPLGVWIRIPKNGKTVLSASYGEVVFYEAAFPVGLRFPMHPTIKRILNFYDICLAQLSPNAWRSILSVLVIWPFYRRHLSLNKFRCLYALFKGPGSKSGWLYFKARPVEISSSSGGTVEGDIGGEAKGDIRGRVVASVGDASESSYSKDVPRLELLSQFAKVVAEKTVTFSSKGIVISEAFEMVSKEKALDDESKGKQVAPFPEVKKIKAGSGTHVVLTRPPILREGSTAKSVPSKALGPHVSVMSSAVTTEKILAGVILPANKEKVEKLTFNQVVTKFLHILGQALAEVSSEGKKATEEVEAKNKEVTRLEARVADWKRVKISPRGGERLLRDYIEMDRDFLAKEEAGVEEREGKTAKERGEKEVEVEEGGLSDES</sequence>
<reference evidence="5" key="1">
    <citation type="submission" date="2019-07" db="EMBL/GenBank/DDBJ databases">
        <title>De Novo Assembly of kiwifruit Actinidia rufa.</title>
        <authorList>
            <person name="Sugita-Konishi S."/>
            <person name="Sato K."/>
            <person name="Mori E."/>
            <person name="Abe Y."/>
            <person name="Kisaki G."/>
            <person name="Hamano K."/>
            <person name="Suezawa K."/>
            <person name="Otani M."/>
            <person name="Fukuda T."/>
            <person name="Manabe T."/>
            <person name="Gomi K."/>
            <person name="Tabuchi M."/>
            <person name="Akimitsu K."/>
            <person name="Kataoka I."/>
        </authorList>
    </citation>
    <scope>NUCLEOTIDE SEQUENCE [LARGE SCALE GENOMIC DNA]</scope>
    <source>
        <strain evidence="5">cv. Fuchu</strain>
    </source>
</reference>
<proteinExistence type="predicted"/>
<keyword evidence="5" id="KW-1185">Reference proteome</keyword>